<gene>
    <name evidence="1" type="ORF">IAB99_00780</name>
</gene>
<comment type="caution">
    <text evidence="1">The sequence shown here is derived from an EMBL/GenBank/DDBJ whole genome shotgun (WGS) entry which is preliminary data.</text>
</comment>
<evidence type="ECO:0000313" key="1">
    <source>
        <dbReference type="EMBL" id="MBO8466283.1"/>
    </source>
</evidence>
<evidence type="ECO:0000313" key="2">
    <source>
        <dbReference type="Proteomes" id="UP000823660"/>
    </source>
</evidence>
<dbReference type="Proteomes" id="UP000823660">
    <property type="component" value="Unassembled WGS sequence"/>
</dbReference>
<reference evidence="1" key="1">
    <citation type="submission" date="2020-10" db="EMBL/GenBank/DDBJ databases">
        <authorList>
            <person name="Gilroy R."/>
        </authorList>
    </citation>
    <scope>NUCLEOTIDE SEQUENCE</scope>
    <source>
        <strain evidence="1">B1-15692</strain>
    </source>
</reference>
<organism evidence="1 2">
    <name type="scientific">Candidatus Cryptobacteroides faecipullorum</name>
    <dbReference type="NCBI Taxonomy" id="2840764"/>
    <lineage>
        <taxon>Bacteria</taxon>
        <taxon>Pseudomonadati</taxon>
        <taxon>Bacteroidota</taxon>
        <taxon>Bacteroidia</taxon>
        <taxon>Bacteroidales</taxon>
        <taxon>Candidatus Cryptobacteroides</taxon>
    </lineage>
</organism>
<dbReference type="AlphaFoldDB" id="A0A9D9I5G1"/>
<accession>A0A9D9I5G1</accession>
<reference evidence="1" key="2">
    <citation type="journal article" date="2021" name="PeerJ">
        <title>Extensive microbial diversity within the chicken gut microbiome revealed by metagenomics and culture.</title>
        <authorList>
            <person name="Gilroy R."/>
            <person name="Ravi A."/>
            <person name="Getino M."/>
            <person name="Pursley I."/>
            <person name="Horton D.L."/>
            <person name="Alikhan N.F."/>
            <person name="Baker D."/>
            <person name="Gharbi K."/>
            <person name="Hall N."/>
            <person name="Watson M."/>
            <person name="Adriaenssens E.M."/>
            <person name="Foster-Nyarko E."/>
            <person name="Jarju S."/>
            <person name="Secka A."/>
            <person name="Antonio M."/>
            <person name="Oren A."/>
            <person name="Chaudhuri R.R."/>
            <person name="La Ragione R."/>
            <person name="Hildebrand F."/>
            <person name="Pallen M.J."/>
        </authorList>
    </citation>
    <scope>NUCLEOTIDE SEQUENCE</scope>
    <source>
        <strain evidence="1">B1-15692</strain>
    </source>
</reference>
<sequence length="105" mass="12126">MNSLRAGIGINVHEHYYGLSAGPSQFIEYNREINGYFSAGLSLHTDQARLRYTTDDHINKIGVSLRYMVSPFAYLKWLDWIEIGVGLTYEYRNAMWKSNGNQFIV</sequence>
<dbReference type="EMBL" id="JADIMH010000006">
    <property type="protein sequence ID" value="MBO8466283.1"/>
    <property type="molecule type" value="Genomic_DNA"/>
</dbReference>
<name>A0A9D9I5G1_9BACT</name>
<proteinExistence type="predicted"/>
<protein>
    <submittedName>
        <fullName evidence="1">Uncharacterized protein</fullName>
    </submittedName>
</protein>